<evidence type="ECO:0000313" key="1">
    <source>
        <dbReference type="EMBL" id="KAG8180736.1"/>
    </source>
</evidence>
<sequence length="88" mass="10117">MSICIRNGNCQFLSQAIRALRVCNLRGMVLKQRLQVGWWMGNTPESHQKTTSSITVRMFFLVIESCLKKYTRTLSSNERGDAECRGME</sequence>
<dbReference type="Proteomes" id="UP000827092">
    <property type="component" value="Unassembled WGS sequence"/>
</dbReference>
<comment type="caution">
    <text evidence="1">The sequence shown here is derived from an EMBL/GenBank/DDBJ whole genome shotgun (WGS) entry which is preliminary data.</text>
</comment>
<reference evidence="1 2" key="1">
    <citation type="journal article" date="2022" name="Nat. Ecol. Evol.">
        <title>A masculinizing supergene underlies an exaggerated male reproductive morph in a spider.</title>
        <authorList>
            <person name="Hendrickx F."/>
            <person name="De Corte Z."/>
            <person name="Sonet G."/>
            <person name="Van Belleghem S.M."/>
            <person name="Kostlbacher S."/>
            <person name="Vangestel C."/>
        </authorList>
    </citation>
    <scope>NUCLEOTIDE SEQUENCE [LARGE SCALE GENOMIC DNA]</scope>
    <source>
        <strain evidence="1">W744_W776</strain>
    </source>
</reference>
<gene>
    <name evidence="1" type="ORF">JTE90_004693</name>
</gene>
<protein>
    <submittedName>
        <fullName evidence="1">Uncharacterized protein</fullName>
    </submittedName>
</protein>
<dbReference type="AlphaFoldDB" id="A0AAV6UBU9"/>
<proteinExistence type="predicted"/>
<keyword evidence="2" id="KW-1185">Reference proteome</keyword>
<accession>A0AAV6UBU9</accession>
<organism evidence="1 2">
    <name type="scientific">Oedothorax gibbosus</name>
    <dbReference type="NCBI Taxonomy" id="931172"/>
    <lineage>
        <taxon>Eukaryota</taxon>
        <taxon>Metazoa</taxon>
        <taxon>Ecdysozoa</taxon>
        <taxon>Arthropoda</taxon>
        <taxon>Chelicerata</taxon>
        <taxon>Arachnida</taxon>
        <taxon>Araneae</taxon>
        <taxon>Araneomorphae</taxon>
        <taxon>Entelegynae</taxon>
        <taxon>Araneoidea</taxon>
        <taxon>Linyphiidae</taxon>
        <taxon>Erigoninae</taxon>
        <taxon>Oedothorax</taxon>
    </lineage>
</organism>
<dbReference type="EMBL" id="JAFNEN010000553">
    <property type="protein sequence ID" value="KAG8180736.1"/>
    <property type="molecule type" value="Genomic_DNA"/>
</dbReference>
<name>A0AAV6UBU9_9ARAC</name>
<evidence type="ECO:0000313" key="2">
    <source>
        <dbReference type="Proteomes" id="UP000827092"/>
    </source>
</evidence>